<evidence type="ECO:0000256" key="4">
    <source>
        <dbReference type="ARBA" id="ARBA00022741"/>
    </source>
</evidence>
<dbReference type="InterPro" id="IPR025877">
    <property type="entry name" value="MobA-like_NTP_Trfase"/>
</dbReference>
<dbReference type="GO" id="GO:0061603">
    <property type="term" value="F:molybdenum cofactor guanylyltransferase activity"/>
    <property type="evidence" value="ECO:0007669"/>
    <property type="project" value="UniProtKB-EC"/>
</dbReference>
<evidence type="ECO:0000313" key="12">
    <source>
        <dbReference type="Proteomes" id="UP000240621"/>
    </source>
</evidence>
<evidence type="ECO:0000256" key="1">
    <source>
        <dbReference type="ARBA" id="ARBA00022490"/>
    </source>
</evidence>
<comment type="subcellular location">
    <subcellularLocation>
        <location evidence="8">Cytoplasm</location>
    </subcellularLocation>
</comment>
<organism evidence="11 12">
    <name type="scientific">Prolixibacter denitrificans</name>
    <dbReference type="NCBI Taxonomy" id="1541063"/>
    <lineage>
        <taxon>Bacteria</taxon>
        <taxon>Pseudomonadati</taxon>
        <taxon>Bacteroidota</taxon>
        <taxon>Bacteroidia</taxon>
        <taxon>Marinilabiliales</taxon>
        <taxon>Prolixibacteraceae</taxon>
        <taxon>Prolixibacter</taxon>
    </lineage>
</organism>
<keyword evidence="5 8" id="KW-0460">Magnesium</keyword>
<gene>
    <name evidence="8 10" type="primary">mobA</name>
    <name evidence="11" type="ORF">CLV93_101583</name>
    <name evidence="10" type="ORF">JCM18694_04850</name>
</gene>
<name>A0A2P8CKX1_9BACT</name>
<dbReference type="Pfam" id="PF12804">
    <property type="entry name" value="NTP_transf_3"/>
    <property type="match status" value="1"/>
</dbReference>
<dbReference type="CDD" id="cd02503">
    <property type="entry name" value="MobA"/>
    <property type="match status" value="1"/>
</dbReference>
<feature type="binding site" evidence="8">
    <location>
        <begin position="14"/>
        <end position="16"/>
    </location>
    <ligand>
        <name>GTP</name>
        <dbReference type="ChEBI" id="CHEBI:37565"/>
    </ligand>
</feature>
<dbReference type="AlphaFoldDB" id="A0A2P8CKX1"/>
<dbReference type="EC" id="2.7.7.77" evidence="8"/>
<evidence type="ECO:0000256" key="3">
    <source>
        <dbReference type="ARBA" id="ARBA00022723"/>
    </source>
</evidence>
<comment type="caution">
    <text evidence="8">Lacks conserved residue(s) required for the propagation of feature annotation.</text>
</comment>
<dbReference type="RefSeq" id="WP_106540643.1">
    <property type="nucleotide sequence ID" value="NZ_BLAU01000001.1"/>
</dbReference>
<dbReference type="Proteomes" id="UP000396862">
    <property type="component" value="Unassembled WGS sequence"/>
</dbReference>
<feature type="binding site" evidence="8">
    <location>
        <position position="26"/>
    </location>
    <ligand>
        <name>GTP</name>
        <dbReference type="ChEBI" id="CHEBI:37565"/>
    </ligand>
</feature>
<dbReference type="GO" id="GO:0006777">
    <property type="term" value="P:Mo-molybdopterin cofactor biosynthetic process"/>
    <property type="evidence" value="ECO:0007669"/>
    <property type="project" value="UniProtKB-KW"/>
</dbReference>
<reference evidence="11 12" key="1">
    <citation type="submission" date="2018-03" db="EMBL/GenBank/DDBJ databases">
        <title>Genomic Encyclopedia of Archaeal and Bacterial Type Strains, Phase II (KMG-II): from individual species to whole genera.</title>
        <authorList>
            <person name="Goeker M."/>
        </authorList>
    </citation>
    <scope>NUCLEOTIDE SEQUENCE [LARGE SCALE GENOMIC DNA]</scope>
    <source>
        <strain evidence="11 12">DSM 27267</strain>
    </source>
</reference>
<evidence type="ECO:0000256" key="8">
    <source>
        <dbReference type="HAMAP-Rule" id="MF_00316"/>
    </source>
</evidence>
<protein>
    <recommendedName>
        <fullName evidence="8">Probable molybdenum cofactor guanylyltransferase</fullName>
        <shortName evidence="8">MoCo guanylyltransferase</shortName>
        <ecNumber evidence="8">2.7.7.77</ecNumber>
    </recommendedName>
    <alternativeName>
        <fullName evidence="8">GTP:molybdopterin guanylyltransferase</fullName>
    </alternativeName>
    <alternativeName>
        <fullName evidence="8">Mo-MPT guanylyltransferase</fullName>
    </alternativeName>
    <alternativeName>
        <fullName evidence="8">Molybdopterin guanylyltransferase</fullName>
    </alternativeName>
    <alternativeName>
        <fullName evidence="8">Molybdopterin-guanine dinucleotide synthase</fullName>
        <shortName evidence="8">MGD synthase</shortName>
    </alternativeName>
</protein>
<dbReference type="PANTHER" id="PTHR19136:SF81">
    <property type="entry name" value="MOLYBDENUM COFACTOR GUANYLYLTRANSFERASE"/>
    <property type="match status" value="1"/>
</dbReference>
<comment type="function">
    <text evidence="8">Transfers a GMP moiety from GTP to Mo-molybdopterin (Mo-MPT) cofactor (Moco or molybdenum cofactor) to form Mo-molybdopterin guanine dinucleotide (Mo-MGD) cofactor.</text>
</comment>
<dbReference type="EMBL" id="PYGC01000001">
    <property type="protein sequence ID" value="PSK85619.1"/>
    <property type="molecule type" value="Genomic_DNA"/>
</dbReference>
<dbReference type="GO" id="GO:0005525">
    <property type="term" value="F:GTP binding"/>
    <property type="evidence" value="ECO:0007669"/>
    <property type="project" value="UniProtKB-UniRule"/>
</dbReference>
<feature type="binding site" evidence="8">
    <location>
        <position position="99"/>
    </location>
    <ligand>
        <name>GTP</name>
        <dbReference type="ChEBI" id="CHEBI:37565"/>
    </ligand>
</feature>
<accession>A0A2P8CKX1</accession>
<comment type="domain">
    <text evidence="8">The N-terminal domain determines nucleotide recognition and specific binding, while the C-terminal domain determines the specific binding to the target protein.</text>
</comment>
<dbReference type="InterPro" id="IPR029044">
    <property type="entry name" value="Nucleotide-diphossugar_trans"/>
</dbReference>
<evidence type="ECO:0000313" key="10">
    <source>
        <dbReference type="EMBL" id="GET20239.1"/>
    </source>
</evidence>
<dbReference type="SUPFAM" id="SSF53448">
    <property type="entry name" value="Nucleotide-diphospho-sugar transferases"/>
    <property type="match status" value="1"/>
</dbReference>
<reference evidence="10 13" key="2">
    <citation type="submission" date="2019-10" db="EMBL/GenBank/DDBJ databases">
        <title>Prolixibacter strains distinguished by the presence of nitrate reductase genes were adept at nitrate-dependent anaerobic corrosion of metallic iron and carbon steel.</title>
        <authorList>
            <person name="Iino T."/>
            <person name="Shono N."/>
            <person name="Ito K."/>
            <person name="Nakamura R."/>
            <person name="Sueoka K."/>
            <person name="Harayama S."/>
            <person name="Ohkuma M."/>
        </authorList>
    </citation>
    <scope>NUCLEOTIDE SEQUENCE [LARGE SCALE GENOMIC DNA]</scope>
    <source>
        <strain evidence="10 13">MIC1-1</strain>
    </source>
</reference>
<dbReference type="PANTHER" id="PTHR19136">
    <property type="entry name" value="MOLYBDENUM COFACTOR GUANYLYLTRANSFERASE"/>
    <property type="match status" value="1"/>
</dbReference>
<keyword evidence="13" id="KW-1185">Reference proteome</keyword>
<comment type="cofactor">
    <cofactor evidence="8">
        <name>Mg(2+)</name>
        <dbReference type="ChEBI" id="CHEBI:18420"/>
    </cofactor>
</comment>
<sequence>MNQVKALDLGGIVLSGGKSTRMGQDKGFVLFDDKPLVQYAIDLLEKFTPDIIISANHEEYKKLGYPVVEDKFTDCGPVAGLYSSLKASSHDWNLILSCDVPLVNEEVLTLLLDQRRGKGAVPVHEGKLEPLVALYHRDLYKVFEKSIKNGNFQLRGIIKQAEIHLVSFDDLMTQNPRLFDNFNTPGDLKR</sequence>
<evidence type="ECO:0000313" key="11">
    <source>
        <dbReference type="EMBL" id="PSK85619.1"/>
    </source>
</evidence>
<feature type="binding site" evidence="8">
    <location>
        <position position="70"/>
    </location>
    <ligand>
        <name>GTP</name>
        <dbReference type="ChEBI" id="CHEBI:37565"/>
    </ligand>
</feature>
<keyword evidence="2 8" id="KW-0808">Transferase</keyword>
<evidence type="ECO:0000256" key="6">
    <source>
        <dbReference type="ARBA" id="ARBA00023134"/>
    </source>
</evidence>
<dbReference type="HAMAP" id="MF_00316">
    <property type="entry name" value="MobA"/>
    <property type="match status" value="1"/>
</dbReference>
<feature type="domain" description="MobA-like NTP transferase" evidence="9">
    <location>
        <begin position="11"/>
        <end position="160"/>
    </location>
</feature>
<evidence type="ECO:0000313" key="13">
    <source>
        <dbReference type="Proteomes" id="UP000396862"/>
    </source>
</evidence>
<dbReference type="GO" id="GO:0005737">
    <property type="term" value="C:cytoplasm"/>
    <property type="evidence" value="ECO:0007669"/>
    <property type="project" value="UniProtKB-SubCell"/>
</dbReference>
<dbReference type="Proteomes" id="UP000240621">
    <property type="component" value="Unassembled WGS sequence"/>
</dbReference>
<comment type="similarity">
    <text evidence="8">Belongs to the MobA family.</text>
</comment>
<keyword evidence="4 8" id="KW-0547">Nucleotide-binding</keyword>
<comment type="catalytic activity">
    <reaction evidence="8">
        <text>Mo-molybdopterin + GTP + H(+) = Mo-molybdopterin guanine dinucleotide + diphosphate</text>
        <dbReference type="Rhea" id="RHEA:34243"/>
        <dbReference type="ChEBI" id="CHEBI:15378"/>
        <dbReference type="ChEBI" id="CHEBI:33019"/>
        <dbReference type="ChEBI" id="CHEBI:37565"/>
        <dbReference type="ChEBI" id="CHEBI:71302"/>
        <dbReference type="ChEBI" id="CHEBI:71310"/>
        <dbReference type="EC" id="2.7.7.77"/>
    </reaction>
</comment>
<dbReference type="OrthoDB" id="9788394at2"/>
<evidence type="ECO:0000256" key="2">
    <source>
        <dbReference type="ARBA" id="ARBA00022679"/>
    </source>
</evidence>
<comment type="caution">
    <text evidence="11">The sequence shown here is derived from an EMBL/GenBank/DDBJ whole genome shotgun (WGS) entry which is preliminary data.</text>
</comment>
<dbReference type="EMBL" id="BLAU01000001">
    <property type="protein sequence ID" value="GET20239.1"/>
    <property type="molecule type" value="Genomic_DNA"/>
</dbReference>
<feature type="binding site" evidence="8">
    <location>
        <position position="99"/>
    </location>
    <ligand>
        <name>Mg(2+)</name>
        <dbReference type="ChEBI" id="CHEBI:18420"/>
    </ligand>
</feature>
<dbReference type="InterPro" id="IPR013482">
    <property type="entry name" value="Molybde_CF_guanTrfase"/>
</dbReference>
<dbReference type="Gene3D" id="3.90.550.10">
    <property type="entry name" value="Spore Coat Polysaccharide Biosynthesis Protein SpsA, Chain A"/>
    <property type="match status" value="1"/>
</dbReference>
<keyword evidence="1 8" id="KW-0963">Cytoplasm</keyword>
<proteinExistence type="inferred from homology"/>
<keyword evidence="6 8" id="KW-0342">GTP-binding</keyword>
<evidence type="ECO:0000256" key="7">
    <source>
        <dbReference type="ARBA" id="ARBA00023150"/>
    </source>
</evidence>
<evidence type="ECO:0000256" key="5">
    <source>
        <dbReference type="ARBA" id="ARBA00022842"/>
    </source>
</evidence>
<keyword evidence="7 8" id="KW-0501">Molybdenum cofactor biosynthesis</keyword>
<dbReference type="GO" id="GO:0046872">
    <property type="term" value="F:metal ion binding"/>
    <property type="evidence" value="ECO:0007669"/>
    <property type="project" value="UniProtKB-KW"/>
</dbReference>
<evidence type="ECO:0000259" key="9">
    <source>
        <dbReference type="Pfam" id="PF12804"/>
    </source>
</evidence>
<keyword evidence="3 8" id="KW-0479">Metal-binding</keyword>
<keyword evidence="10" id="KW-0548">Nucleotidyltransferase</keyword>